<dbReference type="SUPFAM" id="SSF47413">
    <property type="entry name" value="lambda repressor-like DNA-binding domains"/>
    <property type="match status" value="1"/>
</dbReference>
<dbReference type="EMBL" id="CAADJE010000036">
    <property type="protein sequence ID" value="VFS88941.1"/>
    <property type="molecule type" value="Genomic_DNA"/>
</dbReference>
<dbReference type="NCBIfam" id="NF007271">
    <property type="entry name" value="PRK09726.1"/>
    <property type="match status" value="1"/>
</dbReference>
<dbReference type="GeneID" id="57430523"/>
<evidence type="ECO:0000313" key="6">
    <source>
        <dbReference type="EMBL" id="VFS88941.1"/>
    </source>
</evidence>
<dbReference type="EMBL" id="QKOX01000019">
    <property type="protein sequence ID" value="RWT20842.1"/>
    <property type="molecule type" value="Genomic_DNA"/>
</dbReference>
<dbReference type="EMBL" id="JAXUDK010000006">
    <property type="protein sequence ID" value="MDZ7466108.1"/>
    <property type="molecule type" value="Genomic_DNA"/>
</dbReference>
<evidence type="ECO:0000313" key="4">
    <source>
        <dbReference type="EMBL" id="RWT20842.1"/>
    </source>
</evidence>
<dbReference type="Gene3D" id="1.10.260.40">
    <property type="entry name" value="lambda repressor-like DNA-binding domains"/>
    <property type="match status" value="1"/>
</dbReference>
<evidence type="ECO:0000313" key="9">
    <source>
        <dbReference type="Proteomes" id="UP000345637"/>
    </source>
</evidence>
<accession>A0A2X2EM10</accession>
<proteinExistence type="predicted"/>
<dbReference type="Proteomes" id="UP000288843">
    <property type="component" value="Unassembled WGS sequence"/>
</dbReference>
<dbReference type="Proteomes" id="UP000078124">
    <property type="component" value="Unassembled WGS sequence"/>
</dbReference>
<dbReference type="CDD" id="cd00093">
    <property type="entry name" value="HTH_XRE"/>
    <property type="match status" value="1"/>
</dbReference>
<feature type="domain" description="HTH cro/C1-type" evidence="1">
    <location>
        <begin position="17"/>
        <end position="71"/>
    </location>
</feature>
<dbReference type="AlphaFoldDB" id="A0A2X2EM10"/>
<dbReference type="EMBL" id="FLAC01000009">
    <property type="protein sequence ID" value="SAP81463.1"/>
    <property type="molecule type" value="Genomic_DNA"/>
</dbReference>
<dbReference type="InterPro" id="IPR010982">
    <property type="entry name" value="Lambda_DNA-bd_dom_sf"/>
</dbReference>
<evidence type="ECO:0000313" key="7">
    <source>
        <dbReference type="Proteomes" id="UP000078124"/>
    </source>
</evidence>
<evidence type="ECO:0000313" key="3">
    <source>
        <dbReference type="EMBL" id="MDZ7466108.1"/>
    </source>
</evidence>
<reference evidence="2" key="4">
    <citation type="submission" date="2020-11" db="EMBL/GenBank/DDBJ databases">
        <authorList>
            <consortium name="NCBI Pathogen Detection Project"/>
        </authorList>
    </citation>
    <scope>NUCLEOTIDE SEQUENCE</scope>
    <source>
        <strain evidence="2">MISC063</strain>
    </source>
</reference>
<dbReference type="RefSeq" id="WP_032696205.1">
    <property type="nucleotide sequence ID" value="NZ_BIIS01000009.1"/>
</dbReference>
<dbReference type="PROSITE" id="PS50943">
    <property type="entry name" value="HTH_CROC1"/>
    <property type="match status" value="1"/>
</dbReference>
<reference evidence="3 10" key="5">
    <citation type="submission" date="2023-12" db="EMBL/GenBank/DDBJ databases">
        <title>N/s.</title>
        <authorList>
            <person name="Dale J."/>
        </authorList>
    </citation>
    <scope>NUCLEOTIDE SEQUENCE [LARGE SCALE GENOMIC DNA]</scope>
    <source>
        <strain evidence="3 10">2023EL-01226</strain>
    </source>
</reference>
<reference evidence="2" key="2">
    <citation type="journal article" date="2018" name="Genome Biol.">
        <title>SKESA: strategic k-mer extension for scrupulous assemblies.</title>
        <authorList>
            <person name="Souvorov A."/>
            <person name="Agarwala R."/>
            <person name="Lipman D.J."/>
        </authorList>
    </citation>
    <scope>NUCLEOTIDE SEQUENCE</scope>
    <source>
        <strain evidence="2">MISC063</strain>
    </source>
</reference>
<evidence type="ECO:0000313" key="10">
    <source>
        <dbReference type="Proteomes" id="UP001293169"/>
    </source>
</evidence>
<dbReference type="Proteomes" id="UP001293169">
    <property type="component" value="Unassembled WGS sequence"/>
</dbReference>
<dbReference type="Pfam" id="PF01381">
    <property type="entry name" value="HTH_3"/>
    <property type="match status" value="1"/>
</dbReference>
<reference evidence="5 7" key="1">
    <citation type="submission" date="2016-05" db="EMBL/GenBank/DDBJ databases">
        <authorList>
            <consortium name="Pathogen Informatics"/>
        </authorList>
    </citation>
    <scope>NUCLEOTIDE SEQUENCE [LARGE SCALE GENOMIC DNA]</scope>
    <source>
        <strain evidence="5 7">2880STDY5682802</strain>
        <strain evidence="6 9">NCTC12998</strain>
    </source>
</reference>
<evidence type="ECO:0000259" key="1">
    <source>
        <dbReference type="PROSITE" id="PS50943"/>
    </source>
</evidence>
<reference evidence="4 8" key="3">
    <citation type="submission" date="2018-06" db="EMBL/GenBank/DDBJ databases">
        <title>Carbapenemase-producing Enterobacteriaceae present in wastewater treatment plant effluent and nearby surface waters in the US.</title>
        <authorList>
            <person name="Mathys D.A."/>
            <person name="Mollenkopf D.F."/>
            <person name="Feicht S.M."/>
            <person name="Adams R.J."/>
            <person name="Albers A.L."/>
            <person name="Stuever D.M."/>
            <person name="Daniels J.B."/>
            <person name="Wittum T.E."/>
        </authorList>
    </citation>
    <scope>NUCLEOTIDE SEQUENCE [LARGE SCALE GENOMIC DNA]</scope>
    <source>
        <strain evidence="4 8">GEO_47_Down_B</strain>
    </source>
</reference>
<dbReference type="GO" id="GO:0003677">
    <property type="term" value="F:DNA binding"/>
    <property type="evidence" value="ECO:0007669"/>
    <property type="project" value="InterPro"/>
</dbReference>
<name>A0A2X2EM10_RAOPL</name>
<evidence type="ECO:0000313" key="2">
    <source>
        <dbReference type="EMBL" id="HAT1605892.1"/>
    </source>
</evidence>
<keyword evidence="10" id="KW-1185">Reference proteome</keyword>
<gene>
    <name evidence="2" type="primary">hipB</name>
    <name evidence="4" type="ORF">DN603_18160</name>
    <name evidence="2" type="ORF">I8Y23_002202</name>
    <name evidence="6" type="ORF">NCTC12998_06621</name>
    <name evidence="5" type="ORF">SAMEA2273876_02577</name>
    <name evidence="3" type="ORF">U5E74_10610</name>
</gene>
<dbReference type="SMART" id="SM00530">
    <property type="entry name" value="HTH_XRE"/>
    <property type="match status" value="1"/>
</dbReference>
<dbReference type="EMBL" id="DACSEA010000007">
    <property type="protein sequence ID" value="HAT1605892.1"/>
    <property type="molecule type" value="Genomic_DNA"/>
</dbReference>
<dbReference type="Proteomes" id="UP000864422">
    <property type="component" value="Unassembled WGS sequence"/>
</dbReference>
<dbReference type="KEGG" id="rpln:B1209_13470"/>
<evidence type="ECO:0000313" key="5">
    <source>
        <dbReference type="EMBL" id="SAP81463.1"/>
    </source>
</evidence>
<dbReference type="Proteomes" id="UP000345637">
    <property type="component" value="Unassembled WGS sequence"/>
</dbReference>
<organism evidence="4 8">
    <name type="scientific">Raoultella planticola</name>
    <name type="common">Klebsiella planticola</name>
    <dbReference type="NCBI Taxonomy" id="575"/>
    <lineage>
        <taxon>Bacteria</taxon>
        <taxon>Pseudomonadati</taxon>
        <taxon>Pseudomonadota</taxon>
        <taxon>Gammaproteobacteria</taxon>
        <taxon>Enterobacterales</taxon>
        <taxon>Enterobacteriaceae</taxon>
        <taxon>Klebsiella/Raoultella group</taxon>
        <taxon>Raoultella</taxon>
    </lineage>
</organism>
<evidence type="ECO:0000313" key="8">
    <source>
        <dbReference type="Proteomes" id="UP000288843"/>
    </source>
</evidence>
<protein>
    <submittedName>
        <fullName evidence="5 6">Antitoxin</fullName>
    </submittedName>
    <submittedName>
        <fullName evidence="4">Helix-turn-helix domain-containing protein</fullName>
    </submittedName>
    <submittedName>
        <fullName evidence="2">Type II toxin-antitoxin system antitoxin HipB</fullName>
    </submittedName>
</protein>
<dbReference type="InterPro" id="IPR001387">
    <property type="entry name" value="Cro/C1-type_HTH"/>
</dbReference>
<sequence>MSPSPGIYSPVQLANYLKLVRQKNQWTQSDLAQRMGIKQATVSNFENHPEKTTLTTVFKILQSLELSMAICEKNAPDTNDSSDNPQDLDW</sequence>